<keyword evidence="9" id="KW-1185">Reference proteome</keyword>
<dbReference type="GO" id="GO:0008661">
    <property type="term" value="F:1-deoxy-D-xylulose-5-phosphate synthase activity"/>
    <property type="evidence" value="ECO:0007669"/>
    <property type="project" value="InterPro"/>
</dbReference>
<evidence type="ECO:0000256" key="1">
    <source>
        <dbReference type="ARBA" id="ARBA00001946"/>
    </source>
</evidence>
<feature type="domain" description="Transketolase-like pyrimidine-binding" evidence="7">
    <location>
        <begin position="30"/>
        <end position="109"/>
    </location>
</feature>
<evidence type="ECO:0000256" key="6">
    <source>
        <dbReference type="ARBA" id="ARBA00023052"/>
    </source>
</evidence>
<name>A0AAN8YU19_9MAGN</name>
<keyword evidence="6" id="KW-0786">Thiamine pyrophosphate</keyword>
<gene>
    <name evidence="8" type="ORF">RJ641_022248</name>
</gene>
<protein>
    <recommendedName>
        <fullName evidence="7">Transketolase-like pyrimidine-binding domain-containing protein</fullName>
    </recommendedName>
</protein>
<sequence>MEDNKERDIPNKDQRSIVDNLSSFNDHSRTYSDCLAEALVMEAQKDKEIVIVNAGMRMESSLQLFQEKFPDRFFDHAVTFSAGLSCGGLKPFYMIPSTFVQRAYDQVPYHFHSTLKENSFLYLQISVVLS</sequence>
<dbReference type="Gene3D" id="3.40.50.970">
    <property type="match status" value="1"/>
</dbReference>
<evidence type="ECO:0000256" key="2">
    <source>
        <dbReference type="ARBA" id="ARBA00001964"/>
    </source>
</evidence>
<comment type="cofactor">
    <cofactor evidence="1">
        <name>Mg(2+)</name>
        <dbReference type="ChEBI" id="CHEBI:18420"/>
    </cofactor>
</comment>
<organism evidence="8 9">
    <name type="scientific">Dillenia turbinata</name>
    <dbReference type="NCBI Taxonomy" id="194707"/>
    <lineage>
        <taxon>Eukaryota</taxon>
        <taxon>Viridiplantae</taxon>
        <taxon>Streptophyta</taxon>
        <taxon>Embryophyta</taxon>
        <taxon>Tracheophyta</taxon>
        <taxon>Spermatophyta</taxon>
        <taxon>Magnoliopsida</taxon>
        <taxon>eudicotyledons</taxon>
        <taxon>Gunneridae</taxon>
        <taxon>Pentapetalae</taxon>
        <taxon>Dilleniales</taxon>
        <taxon>Dilleniaceae</taxon>
        <taxon>Dillenia</taxon>
    </lineage>
</organism>
<evidence type="ECO:0000256" key="3">
    <source>
        <dbReference type="ARBA" id="ARBA00011738"/>
    </source>
</evidence>
<comment type="subunit">
    <text evidence="3">Homodimer.</text>
</comment>
<dbReference type="SUPFAM" id="SSF52518">
    <property type="entry name" value="Thiamin diphosphate-binding fold (THDP-binding)"/>
    <property type="match status" value="1"/>
</dbReference>
<dbReference type="Pfam" id="PF02779">
    <property type="entry name" value="Transket_pyr"/>
    <property type="match status" value="1"/>
</dbReference>
<accession>A0AAN8YU19</accession>
<dbReference type="AlphaFoldDB" id="A0AAN8YU19"/>
<evidence type="ECO:0000259" key="7">
    <source>
        <dbReference type="Pfam" id="PF02779"/>
    </source>
</evidence>
<evidence type="ECO:0000256" key="5">
    <source>
        <dbReference type="ARBA" id="ARBA00022842"/>
    </source>
</evidence>
<dbReference type="PANTHER" id="PTHR43322">
    <property type="entry name" value="1-D-DEOXYXYLULOSE 5-PHOSPHATE SYNTHASE-RELATED"/>
    <property type="match status" value="1"/>
</dbReference>
<dbReference type="Proteomes" id="UP001370490">
    <property type="component" value="Unassembled WGS sequence"/>
</dbReference>
<keyword evidence="4" id="KW-0808">Transferase</keyword>
<dbReference type="InterPro" id="IPR005477">
    <property type="entry name" value="Dxylulose-5-P_synthase"/>
</dbReference>
<dbReference type="InterPro" id="IPR005475">
    <property type="entry name" value="Transketolase-like_Pyr-bd"/>
</dbReference>
<dbReference type="InterPro" id="IPR029061">
    <property type="entry name" value="THDP-binding"/>
</dbReference>
<dbReference type="GO" id="GO:0016114">
    <property type="term" value="P:terpenoid biosynthetic process"/>
    <property type="evidence" value="ECO:0007669"/>
    <property type="project" value="InterPro"/>
</dbReference>
<evidence type="ECO:0000313" key="8">
    <source>
        <dbReference type="EMBL" id="KAK6912647.1"/>
    </source>
</evidence>
<dbReference type="EMBL" id="JBAMMX010000027">
    <property type="protein sequence ID" value="KAK6912647.1"/>
    <property type="molecule type" value="Genomic_DNA"/>
</dbReference>
<proteinExistence type="predicted"/>
<keyword evidence="5" id="KW-0460">Magnesium</keyword>
<reference evidence="8 9" key="1">
    <citation type="submission" date="2023-12" db="EMBL/GenBank/DDBJ databases">
        <title>A high-quality genome assembly for Dillenia turbinata (Dilleniales).</title>
        <authorList>
            <person name="Chanderbali A."/>
        </authorList>
    </citation>
    <scope>NUCLEOTIDE SEQUENCE [LARGE SCALE GENOMIC DNA]</scope>
    <source>
        <strain evidence="8">LSX21</strain>
        <tissue evidence="8">Leaf</tissue>
    </source>
</reference>
<comment type="caution">
    <text evidence="8">The sequence shown here is derived from an EMBL/GenBank/DDBJ whole genome shotgun (WGS) entry which is preliminary data.</text>
</comment>
<dbReference type="PANTHER" id="PTHR43322:SF3">
    <property type="entry name" value="1-DEOXY-D-XYLULOSE-5-PHOSPHATE SYNTHASE"/>
    <property type="match status" value="1"/>
</dbReference>
<evidence type="ECO:0000256" key="4">
    <source>
        <dbReference type="ARBA" id="ARBA00022679"/>
    </source>
</evidence>
<comment type="cofactor">
    <cofactor evidence="2">
        <name>thiamine diphosphate</name>
        <dbReference type="ChEBI" id="CHEBI:58937"/>
    </cofactor>
</comment>
<evidence type="ECO:0000313" key="9">
    <source>
        <dbReference type="Proteomes" id="UP001370490"/>
    </source>
</evidence>